<dbReference type="Pfam" id="PF13868">
    <property type="entry name" value="TPH"/>
    <property type="match status" value="1"/>
</dbReference>
<name>A0A835YVV5_9STRA</name>
<evidence type="ECO:0000259" key="4">
    <source>
        <dbReference type="Pfam" id="PF13868"/>
    </source>
</evidence>
<dbReference type="InterPro" id="IPR043597">
    <property type="entry name" value="TPH_dom"/>
</dbReference>
<dbReference type="InterPro" id="IPR039986">
    <property type="entry name" value="CFAP210"/>
</dbReference>
<sequence>MLSRAEVATIRAKVAPPPETDLEARRRELKKLSDERVKHWPNTLEATRMKKQNWKLEKEQRLEEERLQIDRREAELQRQMRLETIAKANAALYEQTDKIKSLRSALLYGDILETRAAQVQEAQARRARSSVRDAAYLEQALRGARAVEEREEREARARKAASATLAAVQMEQLSECRDKYVASLVAERAEGARVAAEAAAAAVREREEGAAARRRARAEMEKMMAVNTSLREQREAHAQKEQEELQRCEEERGALNALAAARKALEGLRFQERQAVRQAMIDRATAELLKRSADIDNREEREAKEQRAREDAEAERRRDMRTCEHAAIEESRAQARAARAAAAADARLEGERIKAYYRQCAEEAAHQEEAEAAEALRRNLAVKASQVEQRREARERKALEDERQAAQHARLAAVAEEEKRRFAAAAQVHADELQAHGRSTYMLRRALEDAKMALPAADAVAAPSGA</sequence>
<organism evidence="5 6">
    <name type="scientific">Tribonema minus</name>
    <dbReference type="NCBI Taxonomy" id="303371"/>
    <lineage>
        <taxon>Eukaryota</taxon>
        <taxon>Sar</taxon>
        <taxon>Stramenopiles</taxon>
        <taxon>Ochrophyta</taxon>
        <taxon>PX clade</taxon>
        <taxon>Xanthophyceae</taxon>
        <taxon>Tribonematales</taxon>
        <taxon>Tribonemataceae</taxon>
        <taxon>Tribonema</taxon>
    </lineage>
</organism>
<dbReference type="Proteomes" id="UP000664859">
    <property type="component" value="Unassembled WGS sequence"/>
</dbReference>
<evidence type="ECO:0000313" key="5">
    <source>
        <dbReference type="EMBL" id="KAG5182361.1"/>
    </source>
</evidence>
<feature type="domain" description="Trichohyalin-plectin-homology" evidence="4">
    <location>
        <begin position="92"/>
        <end position="432"/>
    </location>
</feature>
<dbReference type="EMBL" id="JAFCMP010000246">
    <property type="protein sequence ID" value="KAG5182361.1"/>
    <property type="molecule type" value="Genomic_DNA"/>
</dbReference>
<gene>
    <name evidence="5" type="ORF">JKP88DRAFT_245526</name>
</gene>
<dbReference type="PANTHER" id="PTHR28663:SF1">
    <property type="entry name" value="CILIA- AND FLAGELLA- ASSOCIATED PROTEIN 210"/>
    <property type="match status" value="1"/>
</dbReference>
<feature type="region of interest" description="Disordered" evidence="3">
    <location>
        <begin position="297"/>
        <end position="320"/>
    </location>
</feature>
<accession>A0A835YVV5</accession>
<proteinExistence type="predicted"/>
<protein>
    <recommendedName>
        <fullName evidence="4">Trichohyalin-plectin-homology domain-containing protein</fullName>
    </recommendedName>
</protein>
<comment type="caution">
    <text evidence="5">The sequence shown here is derived from an EMBL/GenBank/DDBJ whole genome shotgun (WGS) entry which is preliminary data.</text>
</comment>
<dbReference type="OrthoDB" id="331765at2759"/>
<feature type="coiled-coil region" evidence="2">
    <location>
        <begin position="358"/>
        <end position="409"/>
    </location>
</feature>
<feature type="coiled-coil region" evidence="2">
    <location>
        <begin position="213"/>
        <end position="258"/>
    </location>
</feature>
<feature type="coiled-coil region" evidence="2">
    <location>
        <begin position="55"/>
        <end position="82"/>
    </location>
</feature>
<reference evidence="5" key="1">
    <citation type="submission" date="2021-02" db="EMBL/GenBank/DDBJ databases">
        <title>First Annotated Genome of the Yellow-green Alga Tribonema minus.</title>
        <authorList>
            <person name="Mahan K.M."/>
        </authorList>
    </citation>
    <scope>NUCLEOTIDE SEQUENCE</scope>
    <source>
        <strain evidence="5">UTEX B ZZ1240</strain>
    </source>
</reference>
<keyword evidence="1 2" id="KW-0175">Coiled coil</keyword>
<dbReference type="AlphaFoldDB" id="A0A835YVV5"/>
<evidence type="ECO:0000256" key="3">
    <source>
        <dbReference type="SAM" id="MobiDB-lite"/>
    </source>
</evidence>
<evidence type="ECO:0000256" key="2">
    <source>
        <dbReference type="SAM" id="Coils"/>
    </source>
</evidence>
<evidence type="ECO:0000313" key="6">
    <source>
        <dbReference type="Proteomes" id="UP000664859"/>
    </source>
</evidence>
<evidence type="ECO:0000256" key="1">
    <source>
        <dbReference type="ARBA" id="ARBA00023054"/>
    </source>
</evidence>
<dbReference type="PANTHER" id="PTHR28663">
    <property type="entry name" value="COILED-COIL DOMAIN-CONTAINING PROTEIN 173"/>
    <property type="match status" value="1"/>
</dbReference>
<keyword evidence="6" id="KW-1185">Reference proteome</keyword>